<keyword evidence="2" id="KW-1185">Reference proteome</keyword>
<feature type="non-terminal residue" evidence="1">
    <location>
        <position position="1"/>
    </location>
</feature>
<accession>A0A3B0KN33</accession>
<protein>
    <submittedName>
        <fullName evidence="1">Uncharacterized protein</fullName>
    </submittedName>
</protein>
<dbReference type="AlphaFoldDB" id="A0A3B0KN33"/>
<sequence>WKWAGVFVQELETAVGQCRFHALPQVPQDSSVPAAFVDDAYQRPLFANLRKGHIWQYPGSLCSWSKRLLRALPFWLLRRSMRFQ</sequence>
<reference evidence="2" key="1">
    <citation type="submission" date="2018-01" db="EMBL/GenBank/DDBJ databases">
        <authorList>
            <person name="Alioto T."/>
            <person name="Alioto T."/>
        </authorList>
    </citation>
    <scope>NUCLEOTIDE SEQUENCE [LARGE SCALE GENOMIC DNA]</scope>
</reference>
<dbReference type="Proteomes" id="UP000268350">
    <property type="component" value="Unassembled WGS sequence"/>
</dbReference>
<name>A0A3B0KN33_DROGU</name>
<organism evidence="1 2">
    <name type="scientific">Drosophila guanche</name>
    <name type="common">Fruit fly</name>
    <dbReference type="NCBI Taxonomy" id="7266"/>
    <lineage>
        <taxon>Eukaryota</taxon>
        <taxon>Metazoa</taxon>
        <taxon>Ecdysozoa</taxon>
        <taxon>Arthropoda</taxon>
        <taxon>Hexapoda</taxon>
        <taxon>Insecta</taxon>
        <taxon>Pterygota</taxon>
        <taxon>Neoptera</taxon>
        <taxon>Endopterygota</taxon>
        <taxon>Diptera</taxon>
        <taxon>Brachycera</taxon>
        <taxon>Muscomorpha</taxon>
        <taxon>Ephydroidea</taxon>
        <taxon>Drosophilidae</taxon>
        <taxon>Drosophila</taxon>
        <taxon>Sophophora</taxon>
    </lineage>
</organism>
<evidence type="ECO:0000313" key="2">
    <source>
        <dbReference type="Proteomes" id="UP000268350"/>
    </source>
</evidence>
<feature type="non-terminal residue" evidence="1">
    <location>
        <position position="84"/>
    </location>
</feature>
<gene>
    <name evidence="1" type="ORF">DGUA_6G020940</name>
</gene>
<dbReference type="EMBL" id="OUUW01000055">
    <property type="protein sequence ID" value="SPP90050.1"/>
    <property type="molecule type" value="Genomic_DNA"/>
</dbReference>
<proteinExistence type="predicted"/>
<evidence type="ECO:0000313" key="1">
    <source>
        <dbReference type="EMBL" id="SPP90050.1"/>
    </source>
</evidence>